<dbReference type="AlphaFoldDB" id="A0A0J5P7T5"/>
<dbReference type="InterPro" id="IPR048912">
    <property type="entry name" value="BetaGal1-like_ABD1"/>
</dbReference>
<keyword evidence="3" id="KW-0326">Glycosidase</keyword>
<dbReference type="PIRSF" id="PIRSF006336">
    <property type="entry name" value="B-gal"/>
    <property type="match status" value="1"/>
</dbReference>
<protein>
    <submittedName>
        <fullName evidence="9">Beta-galactosidase</fullName>
    </submittedName>
</protein>
<dbReference type="SUPFAM" id="SSF51445">
    <property type="entry name" value="(Trans)glycosidases"/>
    <property type="match status" value="1"/>
</dbReference>
<feature type="active site" description="Proton donor" evidence="4">
    <location>
        <position position="157"/>
    </location>
</feature>
<name>A0A0J5P7T5_9PAST</name>
<dbReference type="EMBL" id="JWIZ01000023">
    <property type="protein sequence ID" value="KMK51825.1"/>
    <property type="molecule type" value="Genomic_DNA"/>
</dbReference>
<comment type="similarity">
    <text evidence="1 5">Belongs to the glycosyl hydrolase 35 family.</text>
</comment>
<dbReference type="InterPro" id="IPR017853">
    <property type="entry name" value="GH"/>
</dbReference>
<dbReference type="Gene3D" id="3.20.20.80">
    <property type="entry name" value="Glycosidases"/>
    <property type="match status" value="1"/>
</dbReference>
<dbReference type="PRINTS" id="PR00742">
    <property type="entry name" value="GLHYDRLASE35"/>
</dbReference>
<evidence type="ECO:0000256" key="5">
    <source>
        <dbReference type="RuleBase" id="RU003679"/>
    </source>
</evidence>
<accession>A0A0J5P7T5</accession>
<dbReference type="InterPro" id="IPR001944">
    <property type="entry name" value="Glycoside_Hdrlase_35"/>
</dbReference>
<organism evidence="9 10">
    <name type="scientific">Muribacter muris</name>
    <dbReference type="NCBI Taxonomy" id="67855"/>
    <lineage>
        <taxon>Bacteria</taxon>
        <taxon>Pseudomonadati</taxon>
        <taxon>Pseudomonadota</taxon>
        <taxon>Gammaproteobacteria</taxon>
        <taxon>Pasteurellales</taxon>
        <taxon>Pasteurellaceae</taxon>
        <taxon>Muribacter</taxon>
    </lineage>
</organism>
<evidence type="ECO:0000259" key="7">
    <source>
        <dbReference type="Pfam" id="PF21317"/>
    </source>
</evidence>
<dbReference type="SUPFAM" id="SSF49785">
    <property type="entry name" value="Galactose-binding domain-like"/>
    <property type="match status" value="1"/>
</dbReference>
<evidence type="ECO:0000313" key="10">
    <source>
        <dbReference type="Proteomes" id="UP000036270"/>
    </source>
</evidence>
<dbReference type="InterPro" id="IPR008979">
    <property type="entry name" value="Galactose-bd-like_sf"/>
</dbReference>
<feature type="domain" description="Glycoside hydrolase 35 catalytic" evidence="6">
    <location>
        <begin position="10"/>
        <end position="329"/>
    </location>
</feature>
<evidence type="ECO:0000256" key="2">
    <source>
        <dbReference type="ARBA" id="ARBA00022801"/>
    </source>
</evidence>
<dbReference type="Pfam" id="PF21467">
    <property type="entry name" value="BetaGal_gal-bd"/>
    <property type="match status" value="1"/>
</dbReference>
<dbReference type="Gene3D" id="2.60.120.260">
    <property type="entry name" value="Galactose-binding domain-like"/>
    <property type="match status" value="2"/>
</dbReference>
<gene>
    <name evidence="9" type="ORF">RO21_04650</name>
</gene>
<dbReference type="Pfam" id="PF21317">
    <property type="entry name" value="BetaGal_ABD_1"/>
    <property type="match status" value="1"/>
</dbReference>
<dbReference type="Proteomes" id="UP000036270">
    <property type="component" value="Unassembled WGS sequence"/>
</dbReference>
<dbReference type="RefSeq" id="WP_047976626.1">
    <property type="nucleotide sequence ID" value="NZ_JWIZ01000023.1"/>
</dbReference>
<dbReference type="InterPro" id="IPR026283">
    <property type="entry name" value="B-gal_1-like"/>
</dbReference>
<evidence type="ECO:0000256" key="1">
    <source>
        <dbReference type="ARBA" id="ARBA00009809"/>
    </source>
</evidence>
<comment type="caution">
    <text evidence="9">The sequence shown here is derived from an EMBL/GenBank/DDBJ whole genome shotgun (WGS) entry which is preliminary data.</text>
</comment>
<proteinExistence type="inferred from homology"/>
<evidence type="ECO:0000256" key="4">
    <source>
        <dbReference type="PIRSR" id="PIRSR006336-1"/>
    </source>
</evidence>
<evidence type="ECO:0000259" key="6">
    <source>
        <dbReference type="Pfam" id="PF01301"/>
    </source>
</evidence>
<dbReference type="GO" id="GO:0004565">
    <property type="term" value="F:beta-galactosidase activity"/>
    <property type="evidence" value="ECO:0007669"/>
    <property type="project" value="InterPro"/>
</dbReference>
<dbReference type="Pfam" id="PF01301">
    <property type="entry name" value="Glyco_hydro_35"/>
    <property type="match status" value="1"/>
</dbReference>
<dbReference type="InterPro" id="IPR048913">
    <property type="entry name" value="BetaGal_gal-bd"/>
</dbReference>
<dbReference type="GO" id="GO:0005975">
    <property type="term" value="P:carbohydrate metabolic process"/>
    <property type="evidence" value="ECO:0007669"/>
    <property type="project" value="InterPro"/>
</dbReference>
<feature type="domain" description="Beta-galactosidase galactose-binding" evidence="8">
    <location>
        <begin position="506"/>
        <end position="565"/>
    </location>
</feature>
<keyword evidence="2" id="KW-0378">Hydrolase</keyword>
<sequence>MPFQIGQSDFLLHGKPFKIMSGAVHYFRIVPEYWYRTLFNLKAMGCNTVETYVPWNLHQPQPDRFYFDKRADLVKFLQTAQDLGLYVILRPSPYICAEWEFGGLPAWLLNIPNIRLRQSCPIFLEQVSHYFAGLLPLVAPYQITRGGHILMMQIENEYGSFCNDKDYLRAIAVLMRQNGIDVPLFTSDGAWQDALDAGTLIEDNILPTGNFGSRSAENLAELQRYSARHGKSFPLMCMEFWDGWFNRWLEPMISRDPQELATCVEALLKRASINFYMFQGGTNFGFMNGCSVRGDTDLPQVTSYDYDAPMREWGEPSEKYFLLQQIITNYPDASPIRPPILPSLTAYPDVPLANEVSLFNCLDQVADRQDFPYPQTMEQLGMPYGYLLYRATPSSASGEIRLRIYQGRDRIQIFNQQQKVATQYQHEIGSEVMLKTPNDHFQLDLLVENQGRVNYGGKLQAPTQRKGITGGVMLDLHFHTQWQHYPLDFERLDRLDFSGKADPNTPSFYQFWLEIDGEPQDTFIDTQNLGKGVIVVNGENLGRYWSVGPTCYLYLPAPLLKSGRNQIIVFETEGVRPSYLRFSDRPIYQPLTTEKILN</sequence>
<dbReference type="InterPro" id="IPR031330">
    <property type="entry name" value="Gly_Hdrlase_35_cat"/>
</dbReference>
<feature type="active site" description="Nucleophile" evidence="4">
    <location>
        <position position="239"/>
    </location>
</feature>
<evidence type="ECO:0000256" key="3">
    <source>
        <dbReference type="ARBA" id="ARBA00023295"/>
    </source>
</evidence>
<evidence type="ECO:0000259" key="8">
    <source>
        <dbReference type="Pfam" id="PF21467"/>
    </source>
</evidence>
<dbReference type="PATRIC" id="fig|67855.3.peg.786"/>
<reference evidence="9 10" key="1">
    <citation type="submission" date="2014-12" db="EMBL/GenBank/DDBJ databases">
        <title>Reclassification of Actinobacillus muris as Muribacter muris.</title>
        <authorList>
            <person name="Christensen H."/>
            <person name="Nicklas W."/>
            <person name="Bisgaard M."/>
        </authorList>
    </citation>
    <scope>NUCLEOTIDE SEQUENCE [LARGE SCALE GENOMIC DNA]</scope>
    <source>
        <strain evidence="9 10">Ackerman80-443D</strain>
    </source>
</reference>
<evidence type="ECO:0000313" key="9">
    <source>
        <dbReference type="EMBL" id="KMK51825.1"/>
    </source>
</evidence>
<dbReference type="PANTHER" id="PTHR23421">
    <property type="entry name" value="BETA-GALACTOSIDASE RELATED"/>
    <property type="match status" value="1"/>
</dbReference>
<dbReference type="STRING" id="67855.RO21_04650"/>
<keyword evidence="10" id="KW-1185">Reference proteome</keyword>
<feature type="domain" description="Beta-galactosidase 1-like first all-beta" evidence="7">
    <location>
        <begin position="374"/>
        <end position="488"/>
    </location>
</feature>